<dbReference type="SUPFAM" id="SSF52172">
    <property type="entry name" value="CheY-like"/>
    <property type="match status" value="1"/>
</dbReference>
<dbReference type="InterPro" id="IPR051015">
    <property type="entry name" value="EvgA-like"/>
</dbReference>
<evidence type="ECO:0000313" key="3">
    <source>
        <dbReference type="Proteomes" id="UP000640333"/>
    </source>
</evidence>
<evidence type="ECO:0000259" key="1">
    <source>
        <dbReference type="PROSITE" id="PS50043"/>
    </source>
</evidence>
<dbReference type="Pfam" id="PF00196">
    <property type="entry name" value="GerE"/>
    <property type="match status" value="1"/>
</dbReference>
<dbReference type="InterPro" id="IPR000792">
    <property type="entry name" value="Tscrpt_reg_LuxR_C"/>
</dbReference>
<dbReference type="CDD" id="cd06170">
    <property type="entry name" value="LuxR_C_like"/>
    <property type="match status" value="1"/>
</dbReference>
<dbReference type="SMART" id="SM00421">
    <property type="entry name" value="HTH_LUXR"/>
    <property type="match status" value="1"/>
</dbReference>
<dbReference type="PANTHER" id="PTHR45566">
    <property type="entry name" value="HTH-TYPE TRANSCRIPTIONAL REGULATOR YHJB-RELATED"/>
    <property type="match status" value="1"/>
</dbReference>
<comment type="caution">
    <text evidence="2">The sequence shown here is derived from an EMBL/GenBank/DDBJ whole genome shotgun (WGS) entry which is preliminary data.</text>
</comment>
<protein>
    <submittedName>
        <fullName evidence="2">Response regulator transcription factor</fullName>
    </submittedName>
</protein>
<dbReference type="AlphaFoldDB" id="A0A8J7FN48"/>
<dbReference type="PROSITE" id="PS00622">
    <property type="entry name" value="HTH_LUXR_1"/>
    <property type="match status" value="1"/>
</dbReference>
<reference evidence="2" key="1">
    <citation type="submission" date="2020-10" db="EMBL/GenBank/DDBJ databases">
        <title>Bacterium isolated from coastal waters sediment.</title>
        <authorList>
            <person name="Chen R.-J."/>
            <person name="Lu D.-C."/>
            <person name="Zhu K.-L."/>
            <person name="Du Z.-J."/>
        </authorList>
    </citation>
    <scope>NUCLEOTIDE SEQUENCE</scope>
    <source>
        <strain evidence="2">N1Y112</strain>
    </source>
</reference>
<dbReference type="PROSITE" id="PS50043">
    <property type="entry name" value="HTH_LUXR_2"/>
    <property type="match status" value="1"/>
</dbReference>
<keyword evidence="3" id="KW-1185">Reference proteome</keyword>
<dbReference type="RefSeq" id="WP_193955068.1">
    <property type="nucleotide sequence ID" value="NZ_JADEYS010000026.1"/>
</dbReference>
<dbReference type="PRINTS" id="PR00038">
    <property type="entry name" value="HTHLUXR"/>
</dbReference>
<dbReference type="PANTHER" id="PTHR45566:SF1">
    <property type="entry name" value="HTH-TYPE TRANSCRIPTIONAL REGULATOR YHJB-RELATED"/>
    <property type="match status" value="1"/>
</dbReference>
<dbReference type="SUPFAM" id="SSF46894">
    <property type="entry name" value="C-terminal effector domain of the bipartite response regulators"/>
    <property type="match status" value="1"/>
</dbReference>
<dbReference type="Proteomes" id="UP000640333">
    <property type="component" value="Unassembled WGS sequence"/>
</dbReference>
<dbReference type="InterPro" id="IPR011006">
    <property type="entry name" value="CheY-like_superfamily"/>
</dbReference>
<dbReference type="GO" id="GO:0003677">
    <property type="term" value="F:DNA binding"/>
    <property type="evidence" value="ECO:0007669"/>
    <property type="project" value="InterPro"/>
</dbReference>
<name>A0A8J7FN48_9GAMM</name>
<organism evidence="2 3">
    <name type="scientific">Pontibacterium sinense</name>
    <dbReference type="NCBI Taxonomy" id="2781979"/>
    <lineage>
        <taxon>Bacteria</taxon>
        <taxon>Pseudomonadati</taxon>
        <taxon>Pseudomonadota</taxon>
        <taxon>Gammaproteobacteria</taxon>
        <taxon>Oceanospirillales</taxon>
        <taxon>Oceanospirillaceae</taxon>
        <taxon>Pontibacterium</taxon>
    </lineage>
</organism>
<dbReference type="InterPro" id="IPR016032">
    <property type="entry name" value="Sig_transdc_resp-reg_C-effctor"/>
</dbReference>
<gene>
    <name evidence="2" type="ORF">IOQ59_19090</name>
</gene>
<dbReference type="GO" id="GO:0006355">
    <property type="term" value="P:regulation of DNA-templated transcription"/>
    <property type="evidence" value="ECO:0007669"/>
    <property type="project" value="InterPro"/>
</dbReference>
<dbReference type="EMBL" id="JADEYS010000026">
    <property type="protein sequence ID" value="MBE9399373.1"/>
    <property type="molecule type" value="Genomic_DNA"/>
</dbReference>
<dbReference type="Gene3D" id="3.40.50.2300">
    <property type="match status" value="1"/>
</dbReference>
<feature type="domain" description="HTH luxR-type" evidence="1">
    <location>
        <begin position="146"/>
        <end position="211"/>
    </location>
</feature>
<accession>A0A8J7FN48</accession>
<sequence>MEKPHKILIADRYPLHREGIKLAITSGPEYVLYAAHCVSSIDELQSQVKNNSGYHLLIIDQTLIEQHSEWSLKHLVSNTCITTLLMCDQLTDSLINEARHAGIRGVVERSASMERINKVTHRLLKGGSYWPVIDKNSRTTPVAPDHCVSLDDFTEQQLQIIRLIIDGKLNKQISYQLGIHESTVKYHLTNIYRKFQVRSRTQLVVSARHSGVTDQIRL</sequence>
<evidence type="ECO:0000313" key="2">
    <source>
        <dbReference type="EMBL" id="MBE9399373.1"/>
    </source>
</evidence>
<proteinExistence type="predicted"/>